<reference evidence="2" key="1">
    <citation type="journal article" date="2022" name="bioRxiv">
        <title>Deciphering the potential niche of two novel black yeast fungi from a biological soil crust based on their genomes, phenotypes, and melanin regulation.</title>
        <authorList>
            <consortium name="DOE Joint Genome Institute"/>
            <person name="Carr E.C."/>
            <person name="Barton Q."/>
            <person name="Grambo S."/>
            <person name="Sullivan M."/>
            <person name="Renfro C.M."/>
            <person name="Kuo A."/>
            <person name="Pangilinan J."/>
            <person name="Lipzen A."/>
            <person name="Keymanesh K."/>
            <person name="Savage E."/>
            <person name="Barry K."/>
            <person name="Grigoriev I.V."/>
            <person name="Riekhof W.R."/>
            <person name="Harris S.S."/>
        </authorList>
    </citation>
    <scope>NUCLEOTIDE SEQUENCE</scope>
    <source>
        <strain evidence="2">JF 03-4F</strain>
    </source>
</reference>
<dbReference type="InterPro" id="IPR053221">
    <property type="entry name" value="Burnettramic_acid_biosynth"/>
</dbReference>
<dbReference type="Proteomes" id="UP001203852">
    <property type="component" value="Unassembled WGS sequence"/>
</dbReference>
<evidence type="ECO:0000313" key="3">
    <source>
        <dbReference type="Proteomes" id="UP001203852"/>
    </source>
</evidence>
<dbReference type="AlphaFoldDB" id="A0AAN6DW19"/>
<dbReference type="EMBL" id="MU404355">
    <property type="protein sequence ID" value="KAI1611855.1"/>
    <property type="molecule type" value="Genomic_DNA"/>
</dbReference>
<proteinExistence type="predicted"/>
<dbReference type="PANTHER" id="PTHR38887:SF1">
    <property type="entry name" value="RAS MODIFICATION PROTEIN ERF4"/>
    <property type="match status" value="1"/>
</dbReference>
<protein>
    <submittedName>
        <fullName evidence="2">Uncharacterized protein</fullName>
    </submittedName>
</protein>
<name>A0AAN6DW19_9EURO</name>
<organism evidence="2 3">
    <name type="scientific">Exophiala viscosa</name>
    <dbReference type="NCBI Taxonomy" id="2486360"/>
    <lineage>
        <taxon>Eukaryota</taxon>
        <taxon>Fungi</taxon>
        <taxon>Dikarya</taxon>
        <taxon>Ascomycota</taxon>
        <taxon>Pezizomycotina</taxon>
        <taxon>Eurotiomycetes</taxon>
        <taxon>Chaetothyriomycetidae</taxon>
        <taxon>Chaetothyriales</taxon>
        <taxon>Herpotrichiellaceae</taxon>
        <taxon>Exophiala</taxon>
    </lineage>
</organism>
<evidence type="ECO:0000256" key="1">
    <source>
        <dbReference type="SAM" id="MobiDB-lite"/>
    </source>
</evidence>
<accession>A0AAN6DW19</accession>
<feature type="region of interest" description="Disordered" evidence="1">
    <location>
        <begin position="339"/>
        <end position="372"/>
    </location>
</feature>
<gene>
    <name evidence="2" type="ORF">EDD36DRAFT_419726</name>
</gene>
<comment type="caution">
    <text evidence="2">The sequence shown here is derived from an EMBL/GenBank/DDBJ whole genome shotgun (WGS) entry which is preliminary data.</text>
</comment>
<dbReference type="PANTHER" id="PTHR38887">
    <property type="entry name" value="CHROMOSOME 21, WHOLE GENOME SHOTGUN SEQUENCE"/>
    <property type="match status" value="1"/>
</dbReference>
<feature type="compositionally biased region" description="Basic and acidic residues" evidence="1">
    <location>
        <begin position="343"/>
        <end position="360"/>
    </location>
</feature>
<evidence type="ECO:0000313" key="2">
    <source>
        <dbReference type="EMBL" id="KAI1611855.1"/>
    </source>
</evidence>
<sequence>MRGPISIAVTGLIGITTEAIAAHKEKKNGHAANNGDDDDEEHAWMCDDVQDQLGPVNGHHTDAAGHDNIFDHDGVPPPSFSQVTGRLPAAVIIPQRRPQSKTRGFIRAYAPDLANCGIDQQVFMHFLGGFDAAIKKQSLFFVANLPVAGGVLAATAMMGSNPLVDIAGVLVHATLEAGRRMYVTHKTNDYLFEMNERLFKPRGLYALIMTYNPNSTNAYEVIDVDTATAKAVAVQEHGGTGSRFSSAAGATNGETEMPEAVPLTFPYLESAGHEQKQNAFIKAKAFVGDYGDRRAQAKFEAAHPDSVLNVMPKKEFSSRFADPNHPVNKGGPLCVLTGGAISKDNKKRERKEREAKEDIAAGRTPKSSNGGFKKKLLSEHVLYLMIVNMPTNEQLHAVAEAEKWTTLSKGKH</sequence>
<keyword evidence="3" id="KW-1185">Reference proteome</keyword>